<organism evidence="5 6">
    <name type="scientific">Niveispirillum cyanobacteriorum</name>
    <dbReference type="NCBI Taxonomy" id="1612173"/>
    <lineage>
        <taxon>Bacteria</taxon>
        <taxon>Pseudomonadati</taxon>
        <taxon>Pseudomonadota</taxon>
        <taxon>Alphaproteobacteria</taxon>
        <taxon>Rhodospirillales</taxon>
        <taxon>Azospirillaceae</taxon>
        <taxon>Niveispirillum</taxon>
    </lineage>
</organism>
<dbReference type="SUPFAM" id="SSF52283">
    <property type="entry name" value="Formate/glycerate dehydrogenase catalytic domain-like"/>
    <property type="match status" value="1"/>
</dbReference>
<keyword evidence="6" id="KW-1185">Reference proteome</keyword>
<gene>
    <name evidence="5" type="ORF">C0V82_01490</name>
</gene>
<reference evidence="5 6" key="1">
    <citation type="submission" date="2017-12" db="EMBL/GenBank/DDBJ databases">
        <title>Genomes of bacteria within cyanobacterial aggregates.</title>
        <authorList>
            <person name="Cai H."/>
        </authorList>
    </citation>
    <scope>NUCLEOTIDE SEQUENCE [LARGE SCALE GENOMIC DNA]</scope>
    <source>
        <strain evidence="5 6">TH16</strain>
    </source>
</reference>
<sequence>MPDIVITEFMDEDAIANVLAGRDVLYDPKLVDQPERLAAALVTARALVVRNRTQVRQALLDQAPKLKVVGRLGVGLDNIDMAACAARQIIVRPATGANDLAVAEYVITAALMLLRRAWFASARVATGEWPRTDLMGREAAGKRLGLVGYGAIARLTAQKARALGFSVAAYDPHLPEKHPAWVQVERQSLETLLTTADVVSLHVPLTPSTTNIINEAALARMKNDAILINAARGGVVDEAALCAALMAGKLGGAALDVFATEPVTAASGAMFKDVPNLILTPHIAGVSDESNARVSEVTARAVLEELGA</sequence>
<dbReference type="Proteomes" id="UP000234752">
    <property type="component" value="Chromosome eg_1"/>
</dbReference>
<dbReference type="PROSITE" id="PS00670">
    <property type="entry name" value="D_2_HYDROXYACID_DH_2"/>
    <property type="match status" value="1"/>
</dbReference>
<dbReference type="KEGG" id="ncb:C0V82_01490"/>
<comment type="similarity">
    <text evidence="1 4">Belongs to the D-isomer specific 2-hydroxyacid dehydrogenase family.</text>
</comment>
<dbReference type="GO" id="GO:0004617">
    <property type="term" value="F:phosphoglycerate dehydrogenase activity"/>
    <property type="evidence" value="ECO:0007669"/>
    <property type="project" value="UniProtKB-ARBA"/>
</dbReference>
<dbReference type="InterPro" id="IPR006140">
    <property type="entry name" value="D-isomer_DH_NAD-bd"/>
</dbReference>
<dbReference type="PANTHER" id="PTHR43761:SF1">
    <property type="entry name" value="D-ISOMER SPECIFIC 2-HYDROXYACID DEHYDROGENASE CATALYTIC DOMAIN-CONTAINING PROTEIN-RELATED"/>
    <property type="match status" value="1"/>
</dbReference>
<dbReference type="Pfam" id="PF02826">
    <property type="entry name" value="2-Hacid_dh_C"/>
    <property type="match status" value="1"/>
</dbReference>
<evidence type="ECO:0000313" key="5">
    <source>
        <dbReference type="EMBL" id="AUN29070.1"/>
    </source>
</evidence>
<dbReference type="GO" id="GO:0051287">
    <property type="term" value="F:NAD binding"/>
    <property type="evidence" value="ECO:0007669"/>
    <property type="project" value="InterPro"/>
</dbReference>
<dbReference type="CDD" id="cd12173">
    <property type="entry name" value="PGDH_4"/>
    <property type="match status" value="1"/>
</dbReference>
<dbReference type="RefSeq" id="WP_102110820.1">
    <property type="nucleotide sequence ID" value="NZ_BMGN01000004.1"/>
</dbReference>
<proteinExistence type="inferred from homology"/>
<dbReference type="FunFam" id="3.40.50.720:FF:000041">
    <property type="entry name" value="D-3-phosphoglycerate dehydrogenase"/>
    <property type="match status" value="1"/>
</dbReference>
<name>A0A2K9N7H0_9PROT</name>
<dbReference type="InterPro" id="IPR006139">
    <property type="entry name" value="D-isomer_2_OHA_DH_cat_dom"/>
</dbReference>
<dbReference type="PANTHER" id="PTHR43761">
    <property type="entry name" value="D-ISOMER SPECIFIC 2-HYDROXYACID DEHYDROGENASE FAMILY PROTEIN (AFU_ORTHOLOGUE AFUA_1G13630)"/>
    <property type="match status" value="1"/>
</dbReference>
<evidence type="ECO:0000313" key="6">
    <source>
        <dbReference type="Proteomes" id="UP000234752"/>
    </source>
</evidence>
<dbReference type="OrthoDB" id="9793626at2"/>
<keyword evidence="3" id="KW-0520">NAD</keyword>
<dbReference type="InterPro" id="IPR050418">
    <property type="entry name" value="D-iso_2-hydroxyacid_DH_PdxB"/>
</dbReference>
<evidence type="ECO:0000256" key="3">
    <source>
        <dbReference type="ARBA" id="ARBA00023027"/>
    </source>
</evidence>
<dbReference type="Pfam" id="PF00389">
    <property type="entry name" value="2-Hacid_dh"/>
    <property type="match status" value="1"/>
</dbReference>
<evidence type="ECO:0000256" key="1">
    <source>
        <dbReference type="ARBA" id="ARBA00005854"/>
    </source>
</evidence>
<dbReference type="EMBL" id="CP025611">
    <property type="protein sequence ID" value="AUN29070.1"/>
    <property type="molecule type" value="Genomic_DNA"/>
</dbReference>
<dbReference type="GO" id="GO:0047545">
    <property type="term" value="F:(S)-2-hydroxyglutarate dehydrogenase activity"/>
    <property type="evidence" value="ECO:0007669"/>
    <property type="project" value="UniProtKB-ARBA"/>
</dbReference>
<evidence type="ECO:0000256" key="2">
    <source>
        <dbReference type="ARBA" id="ARBA00023002"/>
    </source>
</evidence>
<dbReference type="PROSITE" id="PS00671">
    <property type="entry name" value="D_2_HYDROXYACID_DH_3"/>
    <property type="match status" value="1"/>
</dbReference>
<dbReference type="SUPFAM" id="SSF51735">
    <property type="entry name" value="NAD(P)-binding Rossmann-fold domains"/>
    <property type="match status" value="1"/>
</dbReference>
<dbReference type="AlphaFoldDB" id="A0A2K9N7H0"/>
<dbReference type="InterPro" id="IPR029753">
    <property type="entry name" value="D-isomer_DH_CS"/>
</dbReference>
<dbReference type="GO" id="GO:0006564">
    <property type="term" value="P:L-serine biosynthetic process"/>
    <property type="evidence" value="ECO:0007669"/>
    <property type="project" value="UniProtKB-ARBA"/>
</dbReference>
<dbReference type="InterPro" id="IPR036291">
    <property type="entry name" value="NAD(P)-bd_dom_sf"/>
</dbReference>
<evidence type="ECO:0000256" key="4">
    <source>
        <dbReference type="RuleBase" id="RU003719"/>
    </source>
</evidence>
<keyword evidence="2 4" id="KW-0560">Oxidoreductase</keyword>
<protein>
    <submittedName>
        <fullName evidence="5">3-phosphoglycerate dehydrogenase</fullName>
    </submittedName>
</protein>
<dbReference type="Gene3D" id="3.40.50.720">
    <property type="entry name" value="NAD(P)-binding Rossmann-like Domain"/>
    <property type="match status" value="2"/>
</dbReference>
<accession>A0A2K9N7H0</accession>